<dbReference type="EMBL" id="AFWT01000007">
    <property type="protein sequence ID" value="EGV32504.1"/>
    <property type="molecule type" value="Genomic_DNA"/>
</dbReference>
<organism evidence="1 2">
    <name type="scientific">Thiorhodococcus drewsii AZ1</name>
    <dbReference type="NCBI Taxonomy" id="765913"/>
    <lineage>
        <taxon>Bacteria</taxon>
        <taxon>Pseudomonadati</taxon>
        <taxon>Pseudomonadota</taxon>
        <taxon>Gammaproteobacteria</taxon>
        <taxon>Chromatiales</taxon>
        <taxon>Chromatiaceae</taxon>
        <taxon>Thiorhodococcus</taxon>
    </lineage>
</organism>
<dbReference type="AlphaFoldDB" id="G2DYZ5"/>
<evidence type="ECO:0008006" key="3">
    <source>
        <dbReference type="Google" id="ProtNLM"/>
    </source>
</evidence>
<evidence type="ECO:0000313" key="2">
    <source>
        <dbReference type="Proteomes" id="UP000004200"/>
    </source>
</evidence>
<sequence>MLATTRFDSSQSLEQTITRYVQVYNQHIPQKALRHIAPIQTLKDWAKKRPELFKKRVYNLRGLDILDLETLAGRLRRPLHVKR</sequence>
<dbReference type="eggNOG" id="COG2801">
    <property type="taxonomic scope" value="Bacteria"/>
</dbReference>
<dbReference type="STRING" id="765913.ThidrDRAFT_1354"/>
<dbReference type="GO" id="GO:0015074">
    <property type="term" value="P:DNA integration"/>
    <property type="evidence" value="ECO:0007669"/>
    <property type="project" value="InterPro"/>
</dbReference>
<proteinExistence type="predicted"/>
<name>G2DYZ5_9GAMM</name>
<gene>
    <name evidence="1" type="ORF">ThidrDRAFT_1354</name>
</gene>
<dbReference type="Proteomes" id="UP000004200">
    <property type="component" value="Unassembled WGS sequence"/>
</dbReference>
<comment type="caution">
    <text evidence="1">The sequence shown here is derived from an EMBL/GenBank/DDBJ whole genome shotgun (WGS) entry which is preliminary data.</text>
</comment>
<accession>G2DYZ5</accession>
<keyword evidence="2" id="KW-1185">Reference proteome</keyword>
<protein>
    <recommendedName>
        <fullName evidence="3">Integrase catalytic region</fullName>
    </recommendedName>
</protein>
<evidence type="ECO:0000313" key="1">
    <source>
        <dbReference type="EMBL" id="EGV32504.1"/>
    </source>
</evidence>
<reference evidence="1 2" key="1">
    <citation type="submission" date="2011-06" db="EMBL/GenBank/DDBJ databases">
        <title>The draft genome of Thiorhodococcus drewsii AZ1.</title>
        <authorList>
            <consortium name="US DOE Joint Genome Institute (JGI-PGF)"/>
            <person name="Lucas S."/>
            <person name="Han J."/>
            <person name="Lapidus A."/>
            <person name="Cheng J.-F."/>
            <person name="Goodwin L."/>
            <person name="Pitluck S."/>
            <person name="Peters L."/>
            <person name="Land M.L."/>
            <person name="Hauser L."/>
            <person name="Vogl K."/>
            <person name="Liu Z."/>
            <person name="Imhoff J."/>
            <person name="Thiel V."/>
            <person name="Frigaard N.-U."/>
            <person name="Bryant D.A."/>
            <person name="Woyke T.J."/>
        </authorList>
    </citation>
    <scope>NUCLEOTIDE SEQUENCE [LARGE SCALE GENOMIC DNA]</scope>
    <source>
        <strain evidence="1 2">AZ1</strain>
    </source>
</reference>